<evidence type="ECO:0000313" key="2">
    <source>
        <dbReference type="Proteomes" id="UP000053800"/>
    </source>
</evidence>
<dbReference type="Proteomes" id="UP000053800">
    <property type="component" value="Unassembled WGS sequence"/>
</dbReference>
<gene>
    <name evidence="1" type="ORF">I314_01140</name>
</gene>
<protein>
    <submittedName>
        <fullName evidence="1">Uncharacterized protein</fullName>
    </submittedName>
</protein>
<keyword evidence="2" id="KW-1185">Reference proteome</keyword>
<organism evidence="1 2">
    <name type="scientific">Cryptococcus bacillisporus CA1873</name>
    <dbReference type="NCBI Taxonomy" id="1296111"/>
    <lineage>
        <taxon>Eukaryota</taxon>
        <taxon>Fungi</taxon>
        <taxon>Dikarya</taxon>
        <taxon>Basidiomycota</taxon>
        <taxon>Agaricomycotina</taxon>
        <taxon>Tremellomycetes</taxon>
        <taxon>Tremellales</taxon>
        <taxon>Cryptococcaceae</taxon>
        <taxon>Cryptococcus</taxon>
        <taxon>Cryptococcus gattii species complex</taxon>
    </lineage>
</organism>
<accession>A0ABR5BHS5</accession>
<evidence type="ECO:0000313" key="1">
    <source>
        <dbReference type="EMBL" id="KIR68717.1"/>
    </source>
</evidence>
<proteinExistence type="predicted"/>
<dbReference type="EMBL" id="KN848890">
    <property type="protein sequence ID" value="KIR68717.1"/>
    <property type="molecule type" value="Genomic_DNA"/>
</dbReference>
<name>A0ABR5BHS5_CRYGA</name>
<sequence length="48" mass="5384">MQNKHNTRTMHNALLSANMIEGNLKGGDPLPIACFLLLPSAFWHLYFG</sequence>
<reference evidence="1 2" key="1">
    <citation type="submission" date="2015-01" db="EMBL/GenBank/DDBJ databases">
        <title>The Genome Sequence of Cryptococcus gattii CA1873.</title>
        <authorList>
            <consortium name="The Broad Institute Genomics Platform"/>
            <person name="Cuomo C."/>
            <person name="Litvintseva A."/>
            <person name="Chen Y."/>
            <person name="Heitman J."/>
            <person name="Sun S."/>
            <person name="Springer D."/>
            <person name="Dromer F."/>
            <person name="Young S."/>
            <person name="Zeng Q."/>
            <person name="Gargeya S."/>
            <person name="Abouelleil A."/>
            <person name="Alvarado L."/>
            <person name="Chapman S.B."/>
            <person name="Gainer-Dewar J."/>
            <person name="Goldberg J."/>
            <person name="Griggs A."/>
            <person name="Gujja S."/>
            <person name="Hansen M."/>
            <person name="Howarth C."/>
            <person name="Imamovic A."/>
            <person name="Larimer J."/>
            <person name="Murphy C."/>
            <person name="Naylor J."/>
            <person name="Pearson M."/>
            <person name="Priest M."/>
            <person name="Roberts A."/>
            <person name="Saif S."/>
            <person name="Shea T."/>
            <person name="Sykes S."/>
            <person name="Wortman J."/>
            <person name="Nusbaum C."/>
            <person name="Birren B."/>
        </authorList>
    </citation>
    <scope>NUCLEOTIDE SEQUENCE [LARGE SCALE GENOMIC DNA]</scope>
    <source>
        <strain evidence="1 2">CA1873</strain>
    </source>
</reference>